<accession>A0A6P1W6X6</accession>
<evidence type="ECO:0000313" key="1">
    <source>
        <dbReference type="EMBL" id="QHW00329.1"/>
    </source>
</evidence>
<dbReference type="AlphaFoldDB" id="A0A6P1W6X6"/>
<name>A0A6P1W6X6_9BACT</name>
<reference evidence="1 2" key="1">
    <citation type="submission" date="2019-11" db="EMBL/GenBank/DDBJ databases">
        <title>Spirosoma endbachense sp. nov., isolated from a natural salt meadow.</title>
        <authorList>
            <person name="Rojas J."/>
            <person name="Ambika Manirajan B."/>
            <person name="Ratering S."/>
            <person name="Suarez C."/>
            <person name="Geissler-Plaum R."/>
            <person name="Schnell S."/>
        </authorList>
    </citation>
    <scope>NUCLEOTIDE SEQUENCE [LARGE SCALE GENOMIC DNA]</scope>
    <source>
        <strain evidence="1 2">I-24</strain>
    </source>
</reference>
<dbReference type="InterPro" id="IPR029062">
    <property type="entry name" value="Class_I_gatase-like"/>
</dbReference>
<keyword evidence="2" id="KW-1185">Reference proteome</keyword>
<dbReference type="Gene3D" id="3.40.50.880">
    <property type="match status" value="1"/>
</dbReference>
<protein>
    <submittedName>
        <fullName evidence="1">Uncharacterized protein</fullName>
    </submittedName>
</protein>
<organism evidence="1 2">
    <name type="scientific">Spirosoma endbachense</name>
    <dbReference type="NCBI Taxonomy" id="2666025"/>
    <lineage>
        <taxon>Bacteria</taxon>
        <taxon>Pseudomonadati</taxon>
        <taxon>Bacteroidota</taxon>
        <taxon>Cytophagia</taxon>
        <taxon>Cytophagales</taxon>
        <taxon>Cytophagaceae</taxon>
        <taxon>Spirosoma</taxon>
    </lineage>
</organism>
<dbReference type="EMBL" id="CP045997">
    <property type="protein sequence ID" value="QHW00329.1"/>
    <property type="molecule type" value="Genomic_DNA"/>
</dbReference>
<dbReference type="RefSeq" id="WP_162390720.1">
    <property type="nucleotide sequence ID" value="NZ_CP045997.1"/>
</dbReference>
<gene>
    <name evidence="1" type="ORF">GJR95_37245</name>
</gene>
<evidence type="ECO:0000313" key="2">
    <source>
        <dbReference type="Proteomes" id="UP000464577"/>
    </source>
</evidence>
<dbReference type="KEGG" id="senf:GJR95_37245"/>
<sequence length="78" mass="8519">MTTSDLSKILGARYTVVYVPTQISLSTELLTMLIACVKQGGRLVLDVPAGYCVAFTAQLHISTKTPIKQLTSVTIREY</sequence>
<dbReference type="Proteomes" id="UP000464577">
    <property type="component" value="Chromosome"/>
</dbReference>
<proteinExistence type="predicted"/>